<evidence type="ECO:0000313" key="3">
    <source>
        <dbReference type="Proteomes" id="UP000199226"/>
    </source>
</evidence>
<reference evidence="3" key="1">
    <citation type="submission" date="2016-10" db="EMBL/GenBank/DDBJ databases">
        <authorList>
            <person name="Varghese N."/>
            <person name="Submissions S."/>
        </authorList>
    </citation>
    <scope>NUCLEOTIDE SEQUENCE [LARGE SCALE GENOMIC DNA]</scope>
    <source>
        <strain evidence="3">DSM 24536</strain>
    </source>
</reference>
<dbReference type="InterPro" id="IPR050553">
    <property type="entry name" value="Thioredoxin_ResA/DsbE_sf"/>
</dbReference>
<dbReference type="SUPFAM" id="SSF52833">
    <property type="entry name" value="Thioredoxin-like"/>
    <property type="match status" value="1"/>
</dbReference>
<dbReference type="GO" id="GO:0016491">
    <property type="term" value="F:oxidoreductase activity"/>
    <property type="evidence" value="ECO:0007669"/>
    <property type="project" value="InterPro"/>
</dbReference>
<dbReference type="InterPro" id="IPR013766">
    <property type="entry name" value="Thioredoxin_domain"/>
</dbReference>
<dbReference type="InterPro" id="IPR013740">
    <property type="entry name" value="Redoxin"/>
</dbReference>
<dbReference type="PANTHER" id="PTHR42852">
    <property type="entry name" value="THIOL:DISULFIDE INTERCHANGE PROTEIN DSBE"/>
    <property type="match status" value="1"/>
</dbReference>
<dbReference type="CDD" id="cd02966">
    <property type="entry name" value="TlpA_like_family"/>
    <property type="match status" value="1"/>
</dbReference>
<accession>A0A1G9R2R0</accession>
<dbReference type="Proteomes" id="UP000199226">
    <property type="component" value="Unassembled WGS sequence"/>
</dbReference>
<evidence type="ECO:0000313" key="2">
    <source>
        <dbReference type="EMBL" id="SDM17592.1"/>
    </source>
</evidence>
<dbReference type="AlphaFoldDB" id="A0A1G9R2R0"/>
<dbReference type="EMBL" id="FNHH01000007">
    <property type="protein sequence ID" value="SDM17592.1"/>
    <property type="molecule type" value="Genomic_DNA"/>
</dbReference>
<proteinExistence type="predicted"/>
<dbReference type="PANTHER" id="PTHR42852:SF13">
    <property type="entry name" value="PROTEIN DIPZ"/>
    <property type="match status" value="1"/>
</dbReference>
<gene>
    <name evidence="2" type="ORF">SAMN05421813_10771</name>
</gene>
<dbReference type="RefSeq" id="WP_090702569.1">
    <property type="nucleotide sequence ID" value="NZ_FNHH01000007.1"/>
</dbReference>
<name>A0A1G9R2R0_9SPHI</name>
<evidence type="ECO:0000259" key="1">
    <source>
        <dbReference type="PROSITE" id="PS51352"/>
    </source>
</evidence>
<dbReference type="OrthoDB" id="616241at2"/>
<dbReference type="Gene3D" id="3.40.30.10">
    <property type="entry name" value="Glutaredoxin"/>
    <property type="match status" value="1"/>
</dbReference>
<feature type="domain" description="Thioredoxin" evidence="1">
    <location>
        <begin position="249"/>
        <end position="406"/>
    </location>
</feature>
<sequence length="415" mass="47069">MKYIFNITSLWVLITVFSSCKGTSDDGLKEGIWRATLKTGSGAEIPFNFEVTDSADQKFLDIVNGKERFRVNEISTISDSLIIQMPLFDSEIRAKFKNETLSGRWIKHYGDSDEVLQFDARQGDSWRFFKVNSESNTGISGRWSVTFNNIDKKSSYAAVGEFSQENGRVFGTFLTATGDYRFLEGTVSDNKLYLSCFDGSHAYLFTGKLMNDSTITDGKFYSGFSSIETWTANKDANAILPDAYSLTDLKDGYDKIDFSFPGLDGEKVSLSDEKFKNKIVLVQFFGSWCPNCMDETVYLTSFHKKYQKKGIEVVALAYERSKDFERSRKNISRLRDRFSVPYDMLITGFTNDKVEVSKSLPMLKEFIAFPTLMIIDKNGKIRKIHTGFSGPGTGSHYADFVKEFEKTIDDLLAEK</sequence>
<organism evidence="2 3">
    <name type="scientific">Daejeonella rubra</name>
    <dbReference type="NCBI Taxonomy" id="990371"/>
    <lineage>
        <taxon>Bacteria</taxon>
        <taxon>Pseudomonadati</taxon>
        <taxon>Bacteroidota</taxon>
        <taxon>Sphingobacteriia</taxon>
        <taxon>Sphingobacteriales</taxon>
        <taxon>Sphingobacteriaceae</taxon>
        <taxon>Daejeonella</taxon>
    </lineage>
</organism>
<dbReference type="STRING" id="990371.SAMN05421813_10771"/>
<keyword evidence="3" id="KW-1185">Reference proteome</keyword>
<dbReference type="InterPro" id="IPR036249">
    <property type="entry name" value="Thioredoxin-like_sf"/>
</dbReference>
<dbReference type="PROSITE" id="PS51257">
    <property type="entry name" value="PROKAR_LIPOPROTEIN"/>
    <property type="match status" value="1"/>
</dbReference>
<dbReference type="Pfam" id="PF08534">
    <property type="entry name" value="Redoxin"/>
    <property type="match status" value="1"/>
</dbReference>
<dbReference type="PROSITE" id="PS51352">
    <property type="entry name" value="THIOREDOXIN_2"/>
    <property type="match status" value="1"/>
</dbReference>
<protein>
    <submittedName>
        <fullName evidence="2">Peroxiredoxin</fullName>
    </submittedName>
</protein>